<feature type="compositionally biased region" description="Low complexity" evidence="1">
    <location>
        <begin position="668"/>
        <end position="683"/>
    </location>
</feature>
<dbReference type="InterPro" id="IPR037523">
    <property type="entry name" value="VOC_core"/>
</dbReference>
<evidence type="ECO:0000256" key="1">
    <source>
        <dbReference type="SAM" id="MobiDB-lite"/>
    </source>
</evidence>
<feature type="compositionally biased region" description="Pro residues" evidence="1">
    <location>
        <begin position="316"/>
        <end position="338"/>
    </location>
</feature>
<reference evidence="4 7" key="2">
    <citation type="submission" date="2021-01" db="EMBL/GenBank/DDBJ databases">
        <title>Whole genome shotgun sequence of Actinoplanes lobatus NBRC 12513.</title>
        <authorList>
            <person name="Komaki H."/>
            <person name="Tamura T."/>
        </authorList>
    </citation>
    <scope>NUCLEOTIDE SEQUENCE [LARGE SCALE GENOMIC DNA]</scope>
    <source>
        <strain evidence="4 7">NBRC 12513</strain>
    </source>
</reference>
<evidence type="ECO:0000256" key="2">
    <source>
        <dbReference type="SAM" id="Phobius"/>
    </source>
</evidence>
<dbReference type="EMBL" id="JACHNC010000001">
    <property type="protein sequence ID" value="MBB4749004.1"/>
    <property type="molecule type" value="Genomic_DNA"/>
</dbReference>
<dbReference type="GO" id="GO:0051213">
    <property type="term" value="F:dioxygenase activity"/>
    <property type="evidence" value="ECO:0007669"/>
    <property type="project" value="UniProtKB-KW"/>
</dbReference>
<evidence type="ECO:0000313" key="7">
    <source>
        <dbReference type="Proteomes" id="UP000631312"/>
    </source>
</evidence>
<feature type="region of interest" description="Disordered" evidence="1">
    <location>
        <begin position="141"/>
        <end position="995"/>
    </location>
</feature>
<dbReference type="PROSITE" id="PS51819">
    <property type="entry name" value="VOC"/>
    <property type="match status" value="1"/>
</dbReference>
<dbReference type="Proteomes" id="UP000590511">
    <property type="component" value="Unassembled WGS sequence"/>
</dbReference>
<keyword evidence="5" id="KW-0456">Lyase</keyword>
<proteinExistence type="predicted"/>
<feature type="compositionally biased region" description="Basic and acidic residues" evidence="1">
    <location>
        <begin position="653"/>
        <end position="664"/>
    </location>
</feature>
<feature type="compositionally biased region" description="Acidic residues" evidence="1">
    <location>
        <begin position="566"/>
        <end position="579"/>
    </location>
</feature>
<feature type="transmembrane region" description="Helical" evidence="2">
    <location>
        <begin position="12"/>
        <end position="32"/>
    </location>
</feature>
<dbReference type="Pfam" id="PF00903">
    <property type="entry name" value="Glyoxalase"/>
    <property type="match status" value="1"/>
</dbReference>
<dbReference type="InterPro" id="IPR029068">
    <property type="entry name" value="Glyas_Bleomycin-R_OHBP_Dase"/>
</dbReference>
<comment type="caution">
    <text evidence="5">The sequence shown here is derived from an EMBL/GenBank/DDBJ whole genome shotgun (WGS) entry which is preliminary data.</text>
</comment>
<feature type="transmembrane region" description="Helical" evidence="2">
    <location>
        <begin position="38"/>
        <end position="59"/>
    </location>
</feature>
<dbReference type="CDD" id="cd06587">
    <property type="entry name" value="VOC"/>
    <property type="match status" value="1"/>
</dbReference>
<gene>
    <name evidence="4" type="ORF">Alo02nite_57960</name>
    <name evidence="5" type="ORF">BJ964_003165</name>
</gene>
<feature type="compositionally biased region" description="Low complexity" evidence="1">
    <location>
        <begin position="339"/>
        <end position="357"/>
    </location>
</feature>
<dbReference type="InterPro" id="IPR004360">
    <property type="entry name" value="Glyas_Fos-R_dOase_dom"/>
</dbReference>
<dbReference type="GO" id="GO:0016829">
    <property type="term" value="F:lyase activity"/>
    <property type="evidence" value="ECO:0007669"/>
    <property type="project" value="UniProtKB-KW"/>
</dbReference>
<evidence type="ECO:0000313" key="6">
    <source>
        <dbReference type="Proteomes" id="UP000590511"/>
    </source>
</evidence>
<feature type="compositionally biased region" description="Basic and acidic residues" evidence="1">
    <location>
        <begin position="518"/>
        <end position="529"/>
    </location>
</feature>
<feature type="compositionally biased region" description="Pro residues" evidence="1">
    <location>
        <begin position="933"/>
        <end position="958"/>
    </location>
</feature>
<feature type="compositionally biased region" description="Polar residues" evidence="1">
    <location>
        <begin position="982"/>
        <end position="994"/>
    </location>
</feature>
<keyword evidence="5" id="KW-0560">Oxidoreductase</keyword>
<feature type="compositionally biased region" description="Low complexity" evidence="1">
    <location>
        <begin position="587"/>
        <end position="615"/>
    </location>
</feature>
<keyword evidence="2" id="KW-1133">Transmembrane helix</keyword>
<dbReference type="SUPFAM" id="SSF54593">
    <property type="entry name" value="Glyoxalase/Bleomycin resistance protein/Dihydroxybiphenyl dioxygenase"/>
    <property type="match status" value="1"/>
</dbReference>
<accession>A0A7W7HEE6</accession>
<organism evidence="5 6">
    <name type="scientific">Actinoplanes lobatus</name>
    <dbReference type="NCBI Taxonomy" id="113568"/>
    <lineage>
        <taxon>Bacteria</taxon>
        <taxon>Bacillati</taxon>
        <taxon>Actinomycetota</taxon>
        <taxon>Actinomycetes</taxon>
        <taxon>Micromonosporales</taxon>
        <taxon>Micromonosporaceae</taxon>
        <taxon>Actinoplanes</taxon>
    </lineage>
</organism>
<feature type="compositionally biased region" description="Acidic residues" evidence="1">
    <location>
        <begin position="161"/>
        <end position="170"/>
    </location>
</feature>
<reference evidence="5 6" key="1">
    <citation type="submission" date="2020-08" db="EMBL/GenBank/DDBJ databases">
        <title>Sequencing the genomes of 1000 actinobacteria strains.</title>
        <authorList>
            <person name="Klenk H.-P."/>
        </authorList>
    </citation>
    <scope>NUCLEOTIDE SEQUENCE [LARGE SCALE GENOMIC DNA]</scope>
    <source>
        <strain evidence="5 6">DSM 43150</strain>
    </source>
</reference>
<keyword evidence="7" id="KW-1185">Reference proteome</keyword>
<feature type="compositionally biased region" description="Basic and acidic residues" evidence="1">
    <location>
        <begin position="259"/>
        <end position="271"/>
    </location>
</feature>
<feature type="compositionally biased region" description="Low complexity" evidence="1">
    <location>
        <begin position="781"/>
        <end position="805"/>
    </location>
</feature>
<feature type="compositionally biased region" description="Pro residues" evidence="1">
    <location>
        <begin position="731"/>
        <end position="749"/>
    </location>
</feature>
<keyword evidence="2" id="KW-0812">Transmembrane</keyword>
<evidence type="ECO:0000313" key="5">
    <source>
        <dbReference type="EMBL" id="MBB4749004.1"/>
    </source>
</evidence>
<feature type="compositionally biased region" description="Low complexity" evidence="1">
    <location>
        <begin position="200"/>
        <end position="211"/>
    </location>
</feature>
<sequence>MANQTGRPIAPARKLVAAIMATLAAFVIVYGLGMRSAAVAFFGVAVLAIAIAVAFLNVARRGGRATVAGTAEVRSVTEPPPAGAYGRATIELIVVAPGLGAFDATVRESRVPIEKWPDPGTTVPITVDVDDTRRVRINWKDAVARPQGEDPPPPPAPADGLDPDDLDEELLGSADPAPWEGREREWDVDAEDPPPPPGPRASSGGFGRRSATPVVVRDTPAGTIVEGQVVGTDEEPPPLPRRARPFGPAAATASTAFDDPPRSGAPDHAEDFPTPSYDPDPAPSYDADPAPSYDADPTPSAGPRPTSGPSRAPSAGPRPAPGPGPAPSTGPRPAPGPSPAASFAGSPSGAAFATAPTDAPGRPVGPDPSDPSAGGPGPASGPRTTTASASTRPPGSRPSPRPRSASATATVERDTPPAAARTTTTTAATMPPPQRTSTESAPTPPAGLHTVEAPDADEAHRTESDRAASPAPRPRRPTEAGSAPPTRENRHADPAAATPQSTVHLDETTPAGPYADEAGTRRSSTEKSGAHQAWTGTTGAHRTHAGPEADPAVDLDLEDTGPAVDLDLESADPAVDLDLDGPPTRPAQSGAGTAAAAAAGAAAAGAAAASSRSAAIPRQASHRRSDDIDPPARPSDREAAPGIPRETSAGPDGSDRVRHEREATGQRSAPETTATSSAPTVPAGRPSAQAPEDSRRPRRGSGPVDPVSPASRTPRTGTPPPPPTAWSQGLKPPPPPVPRPADAPAPPPRRVPRPSHAAPPPPQARPAPQTARPAATPPAPQTTTPAARPATASPAPRTATPVARPARAEVPPRDPWAGPSQAAAPRGGERLSAPTPGTPDRPAPRQAAPSAPPHDDRWARPTTSPWAEPEEEPTPVPPNVDAHPLGSRTRFFVQPGAEPGTPSTTAEDEPGTRPGPTPVAFPAQPRPERATPAPSPLTTPPTAPTPDRPFPSAPPPASYPSRDHVDIPLDLPLRGHPETHAPSEQPSEQPSKGTSALRDGILGVAVGRAAVSPHPEDGNPWGDFAGRSEPDEHAADVITGYPSARPGPAGSIHGVGITILVTDLARSTEFYRDVLGFHEIDNGDGSAVLASGDTRLVLRTVHNLSSDAGRLIYLNLEVGDIEAVHAELREKGVKFVHSPRPVNRGDRLELWSATFRDPDNHNIAITQWRAIH</sequence>
<feature type="compositionally biased region" description="Low complexity" evidence="1">
    <location>
        <begin position="402"/>
        <end position="429"/>
    </location>
</feature>
<keyword evidence="5" id="KW-0223">Dioxygenase</keyword>
<dbReference type="RefSeq" id="WP_229807239.1">
    <property type="nucleotide sequence ID" value="NZ_BOMP01000098.1"/>
</dbReference>
<evidence type="ECO:0000313" key="4">
    <source>
        <dbReference type="EMBL" id="GIE42898.1"/>
    </source>
</evidence>
<dbReference type="AlphaFoldDB" id="A0A7W7HEE6"/>
<dbReference type="Gene3D" id="3.10.180.10">
    <property type="entry name" value="2,3-Dihydroxybiphenyl 1,2-Dioxygenase, domain 1"/>
    <property type="match status" value="1"/>
</dbReference>
<feature type="compositionally biased region" description="Basic and acidic residues" evidence="1">
    <location>
        <begin position="457"/>
        <end position="466"/>
    </location>
</feature>
<feature type="compositionally biased region" description="Basic and acidic residues" evidence="1">
    <location>
        <begin position="961"/>
        <end position="981"/>
    </location>
</feature>
<protein>
    <submittedName>
        <fullName evidence="5">Catechol 2,3-dioxygenase-like lactoylglutathione lyase family enzyme</fullName>
    </submittedName>
</protein>
<dbReference type="EMBL" id="BOMP01000098">
    <property type="protein sequence ID" value="GIE42898.1"/>
    <property type="molecule type" value="Genomic_DNA"/>
</dbReference>
<feature type="region of interest" description="Disordered" evidence="1">
    <location>
        <begin position="1010"/>
        <end position="1029"/>
    </location>
</feature>
<feature type="compositionally biased region" description="Low complexity" evidence="1">
    <location>
        <begin position="283"/>
        <end position="315"/>
    </location>
</feature>
<keyword evidence="2" id="KW-0472">Membrane</keyword>
<evidence type="ECO:0000259" key="3">
    <source>
        <dbReference type="PROSITE" id="PS51819"/>
    </source>
</evidence>
<name>A0A7W7HEE6_9ACTN</name>
<dbReference type="Proteomes" id="UP000631312">
    <property type="component" value="Unassembled WGS sequence"/>
</dbReference>
<feature type="domain" description="VOC" evidence="3">
    <location>
        <begin position="1051"/>
        <end position="1168"/>
    </location>
</feature>